<organism evidence="3 4">
    <name type="scientific">Dyella psychrodurans</name>
    <dbReference type="NCBI Taxonomy" id="1927960"/>
    <lineage>
        <taxon>Bacteria</taxon>
        <taxon>Pseudomonadati</taxon>
        <taxon>Pseudomonadota</taxon>
        <taxon>Gammaproteobacteria</taxon>
        <taxon>Lysobacterales</taxon>
        <taxon>Rhodanobacteraceae</taxon>
        <taxon>Dyella</taxon>
    </lineage>
</organism>
<dbReference type="AlphaFoldDB" id="A0A370X501"/>
<evidence type="ECO:0000313" key="3">
    <source>
        <dbReference type="EMBL" id="RDS83357.1"/>
    </source>
</evidence>
<feature type="domain" description="DUF4434" evidence="2">
    <location>
        <begin position="72"/>
        <end position="286"/>
    </location>
</feature>
<sequence>MECVVRRNALRCLSASPQRGDRRAACLHDLPARYKRGIPDREDAMVTRARIRFTVLLWLLMPWLACASTAIIYQPQLRDRAVAQAQWTQFFTQLRGQGFDTLVVQWTEYGDAFSDAEGHVWLLQRVREARAAGLRIVLGLSSDPAFFQRQEASTAALGDYLHTLSRRNDALAHRWANDLGVEAIGGWYLPVEIDDRRWRDIAARKPLLDYLASERRQLDRIAQRPIYVTSFFAGNMTPERYAELLDDVQHTGVRAWVQDGAGTGRLGEGERKLYLDAVSQCAAVHANGIVFEIFHQTGEDKAFSAMALPATEASAALAQRAPCGGDSVFFELRYLPEMTEVMKR</sequence>
<accession>A0A370X501</accession>
<keyword evidence="4" id="KW-1185">Reference proteome</keyword>
<dbReference type="Pfam" id="PF14488">
    <property type="entry name" value="DUF4434"/>
    <property type="match status" value="1"/>
</dbReference>
<name>A0A370X501_9GAMM</name>
<proteinExistence type="predicted"/>
<keyword evidence="1" id="KW-0812">Transmembrane</keyword>
<dbReference type="EMBL" id="QRBF01000004">
    <property type="protein sequence ID" value="RDS83357.1"/>
    <property type="molecule type" value="Genomic_DNA"/>
</dbReference>
<keyword evidence="1" id="KW-0472">Membrane</keyword>
<gene>
    <name evidence="3" type="ORF">DWU99_12510</name>
</gene>
<evidence type="ECO:0000259" key="2">
    <source>
        <dbReference type="Pfam" id="PF14488"/>
    </source>
</evidence>
<keyword evidence="1" id="KW-1133">Transmembrane helix</keyword>
<reference evidence="3 4" key="1">
    <citation type="submission" date="2018-07" db="EMBL/GenBank/DDBJ databases">
        <title>Dyella monticola sp. nov. and Dyella psychrodurans sp. nov. isolated from monsoon evergreen broad-leaved forest soil of Dinghu Mountain, China.</title>
        <authorList>
            <person name="Gao Z."/>
            <person name="Qiu L."/>
        </authorList>
    </citation>
    <scope>NUCLEOTIDE SEQUENCE [LARGE SCALE GENOMIC DNA]</scope>
    <source>
        <strain evidence="3 4">4MSK11</strain>
    </source>
</reference>
<evidence type="ECO:0000256" key="1">
    <source>
        <dbReference type="SAM" id="Phobius"/>
    </source>
</evidence>
<dbReference type="InterPro" id="IPR027849">
    <property type="entry name" value="DUF4434"/>
</dbReference>
<evidence type="ECO:0000313" key="4">
    <source>
        <dbReference type="Proteomes" id="UP000255334"/>
    </source>
</evidence>
<protein>
    <submittedName>
        <fullName evidence="3">DUF4434 domain-containing protein</fullName>
    </submittedName>
</protein>
<dbReference type="Gene3D" id="3.20.20.80">
    <property type="entry name" value="Glycosidases"/>
    <property type="match status" value="1"/>
</dbReference>
<comment type="caution">
    <text evidence="3">The sequence shown here is derived from an EMBL/GenBank/DDBJ whole genome shotgun (WGS) entry which is preliminary data.</text>
</comment>
<dbReference type="Proteomes" id="UP000255334">
    <property type="component" value="Unassembled WGS sequence"/>
</dbReference>
<feature type="transmembrane region" description="Helical" evidence="1">
    <location>
        <begin position="55"/>
        <end position="73"/>
    </location>
</feature>